<sequence length="92" mass="10538">MWGRDSFNKRNGHGIQEWPDGCKYEGDFVNNLKHGIGMYSWPDGSKYTGKFYLNRKEGYGVQTICPSPGVYAGNWTFTFLVRVTSAQSRTHH</sequence>
<dbReference type="InParanoid" id="A0A672N2A4"/>
<dbReference type="InterPro" id="IPR053064">
    <property type="entry name" value="Ankyrin-MYND_domain-protein"/>
</dbReference>
<dbReference type="Pfam" id="PF02493">
    <property type="entry name" value="MORN"/>
    <property type="match status" value="3"/>
</dbReference>
<dbReference type="Proteomes" id="UP000472262">
    <property type="component" value="Unassembled WGS sequence"/>
</dbReference>
<reference evidence="2" key="1">
    <citation type="submission" date="2025-08" db="UniProtKB">
        <authorList>
            <consortium name="Ensembl"/>
        </authorList>
    </citation>
    <scope>IDENTIFICATION</scope>
</reference>
<proteinExistence type="predicted"/>
<dbReference type="SUPFAM" id="SSF82185">
    <property type="entry name" value="Histone H3 K4-specific methyltransferase SET7/9 N-terminal domain"/>
    <property type="match status" value="1"/>
</dbReference>
<evidence type="ECO:0000313" key="3">
    <source>
        <dbReference type="Proteomes" id="UP000472262"/>
    </source>
</evidence>
<dbReference type="PANTHER" id="PTHR15897">
    <property type="entry name" value="ANKYRIN REPEAT AND MYND DOMAIN PROTEIN 1"/>
    <property type="match status" value="1"/>
</dbReference>
<dbReference type="PANTHER" id="PTHR15897:SF2">
    <property type="entry name" value="ANKYRIN REPEAT AND MYND DOMAIN-CONTAINING PROTEIN 1"/>
    <property type="match status" value="1"/>
</dbReference>
<protein>
    <submittedName>
        <fullName evidence="2">Uncharacterized protein</fullName>
    </submittedName>
</protein>
<keyword evidence="3" id="KW-1185">Reference proteome</keyword>
<evidence type="ECO:0000256" key="1">
    <source>
        <dbReference type="ARBA" id="ARBA00022737"/>
    </source>
</evidence>
<name>A0A672N2A4_SINGR</name>
<dbReference type="SMART" id="SM00698">
    <property type="entry name" value="MORN"/>
    <property type="match status" value="2"/>
</dbReference>
<accession>A0A672N2A4</accession>
<dbReference type="Ensembl" id="ENSSGRT00000046781.1">
    <property type="protein sequence ID" value="ENSSGRP00000043690.1"/>
    <property type="gene ID" value="ENSSGRG00000023550.1"/>
</dbReference>
<dbReference type="Gene3D" id="2.20.110.10">
    <property type="entry name" value="Histone H3 K4-specific methyltransferase SET7/9 N-terminal domain"/>
    <property type="match status" value="1"/>
</dbReference>
<organism evidence="2 3">
    <name type="scientific">Sinocyclocheilus grahami</name>
    <name type="common">Dianchi golden-line fish</name>
    <name type="synonym">Barbus grahami</name>
    <dbReference type="NCBI Taxonomy" id="75366"/>
    <lineage>
        <taxon>Eukaryota</taxon>
        <taxon>Metazoa</taxon>
        <taxon>Chordata</taxon>
        <taxon>Craniata</taxon>
        <taxon>Vertebrata</taxon>
        <taxon>Euteleostomi</taxon>
        <taxon>Actinopterygii</taxon>
        <taxon>Neopterygii</taxon>
        <taxon>Teleostei</taxon>
        <taxon>Ostariophysi</taxon>
        <taxon>Cypriniformes</taxon>
        <taxon>Cyprinidae</taxon>
        <taxon>Cyprininae</taxon>
        <taxon>Sinocyclocheilus</taxon>
    </lineage>
</organism>
<evidence type="ECO:0000313" key="2">
    <source>
        <dbReference type="Ensembl" id="ENSSGRP00000043690.1"/>
    </source>
</evidence>
<dbReference type="InterPro" id="IPR003409">
    <property type="entry name" value="MORN"/>
</dbReference>
<keyword evidence="1" id="KW-0677">Repeat</keyword>
<reference evidence="2" key="2">
    <citation type="submission" date="2025-09" db="UniProtKB">
        <authorList>
            <consortium name="Ensembl"/>
        </authorList>
    </citation>
    <scope>IDENTIFICATION</scope>
</reference>
<dbReference type="AlphaFoldDB" id="A0A672N2A4"/>